<sequence length="426" mass="48690">MCKNEAETTALTPEQKLYQERLNRVETAIHLGTPDKVPVFAFFSSYIQRAYGSSYADIYYDFDKAGQAAVQFHKDHPQLDIGLTPQFTSGKANEIAGSTMIDWPGRPGTKVSPFSSHQIIERELMLQEEYLEMLNDFTGFMLRKYIPRAYQNLSGTAGLRLTPTIVLNTTFLSSCYSDEIQETFQKLRQIGEEDAKAAAATAKYNKILTEMGFPPMMTGASEAPYDILGDYFRGTMGIFEDLTDPDMADYIDKACEMFAQQQIQALQYFRYVDMPVKRVFFPLHKAMDGFMSDEQYERFYWRPLHKIIMALIDMDVTPYIYTEGPYNSRLKFLTDVPKGKVFYHFENVDMAEAKRVLGNTAAICGNLSISRMEFGKKEDIIEETKRLLDVCAPGGGYLFDFNGSLENCKPENMEAMFETLDKYGKY</sequence>
<name>A0A9D1PE93_9FIRM</name>
<proteinExistence type="predicted"/>
<dbReference type="GO" id="GO:0006779">
    <property type="term" value="P:porphyrin-containing compound biosynthetic process"/>
    <property type="evidence" value="ECO:0007669"/>
    <property type="project" value="InterPro"/>
</dbReference>
<evidence type="ECO:0000313" key="2">
    <source>
        <dbReference type="EMBL" id="HIV38757.1"/>
    </source>
</evidence>
<dbReference type="GO" id="GO:0004853">
    <property type="term" value="F:uroporphyrinogen decarboxylase activity"/>
    <property type="evidence" value="ECO:0007669"/>
    <property type="project" value="InterPro"/>
</dbReference>
<reference evidence="2" key="1">
    <citation type="journal article" date="2021" name="PeerJ">
        <title>Extensive microbial diversity within the chicken gut microbiome revealed by metagenomics and culture.</title>
        <authorList>
            <person name="Gilroy R."/>
            <person name="Ravi A."/>
            <person name="Getino M."/>
            <person name="Pursley I."/>
            <person name="Horton D.L."/>
            <person name="Alikhan N.F."/>
            <person name="Baker D."/>
            <person name="Gharbi K."/>
            <person name="Hall N."/>
            <person name="Watson M."/>
            <person name="Adriaenssens E.M."/>
            <person name="Foster-Nyarko E."/>
            <person name="Jarju S."/>
            <person name="Secka A."/>
            <person name="Antonio M."/>
            <person name="Oren A."/>
            <person name="Chaudhuri R.R."/>
            <person name="La Ragione R."/>
            <person name="Hildebrand F."/>
            <person name="Pallen M.J."/>
        </authorList>
    </citation>
    <scope>NUCLEOTIDE SEQUENCE</scope>
    <source>
        <strain evidence="2">CHK195-9823</strain>
    </source>
</reference>
<dbReference type="InterPro" id="IPR038071">
    <property type="entry name" value="UROD/MetE-like_sf"/>
</dbReference>
<reference evidence="2" key="2">
    <citation type="submission" date="2021-04" db="EMBL/GenBank/DDBJ databases">
        <authorList>
            <person name="Gilroy R."/>
        </authorList>
    </citation>
    <scope>NUCLEOTIDE SEQUENCE</scope>
    <source>
        <strain evidence="2">CHK195-9823</strain>
    </source>
</reference>
<dbReference type="AlphaFoldDB" id="A0A9D1PE93"/>
<dbReference type="EMBL" id="DXIQ01000043">
    <property type="protein sequence ID" value="HIV38757.1"/>
    <property type="molecule type" value="Genomic_DNA"/>
</dbReference>
<protein>
    <recommendedName>
        <fullName evidence="1">Uroporphyrinogen decarboxylase (URO-D) domain-containing protein</fullName>
    </recommendedName>
</protein>
<comment type="caution">
    <text evidence="2">The sequence shown here is derived from an EMBL/GenBank/DDBJ whole genome shotgun (WGS) entry which is preliminary data.</text>
</comment>
<feature type="domain" description="Uroporphyrinogen decarboxylase (URO-D)" evidence="1">
    <location>
        <begin position="281"/>
        <end position="423"/>
    </location>
</feature>
<gene>
    <name evidence="2" type="ORF">H9747_07125</name>
</gene>
<organism evidence="2 3">
    <name type="scientific">Candidatus Blautia stercorigallinarum</name>
    <dbReference type="NCBI Taxonomy" id="2838501"/>
    <lineage>
        <taxon>Bacteria</taxon>
        <taxon>Bacillati</taxon>
        <taxon>Bacillota</taxon>
        <taxon>Clostridia</taxon>
        <taxon>Lachnospirales</taxon>
        <taxon>Lachnospiraceae</taxon>
        <taxon>Blautia</taxon>
    </lineage>
</organism>
<dbReference type="Pfam" id="PF01208">
    <property type="entry name" value="URO-D"/>
    <property type="match status" value="1"/>
</dbReference>
<dbReference type="Proteomes" id="UP000886814">
    <property type="component" value="Unassembled WGS sequence"/>
</dbReference>
<evidence type="ECO:0000259" key="1">
    <source>
        <dbReference type="Pfam" id="PF01208"/>
    </source>
</evidence>
<evidence type="ECO:0000313" key="3">
    <source>
        <dbReference type="Proteomes" id="UP000886814"/>
    </source>
</evidence>
<accession>A0A9D1PE93</accession>
<dbReference type="SUPFAM" id="SSF51726">
    <property type="entry name" value="UROD/MetE-like"/>
    <property type="match status" value="1"/>
</dbReference>
<dbReference type="Gene3D" id="3.20.20.210">
    <property type="match status" value="1"/>
</dbReference>
<dbReference type="InterPro" id="IPR000257">
    <property type="entry name" value="Uroporphyrinogen_deCOase"/>
</dbReference>